<proteinExistence type="predicted"/>
<dbReference type="InterPro" id="IPR022742">
    <property type="entry name" value="Hydrolase_4"/>
</dbReference>
<accession>A0ABN2QSU7</accession>
<evidence type="ECO:0000313" key="3">
    <source>
        <dbReference type="Proteomes" id="UP001499933"/>
    </source>
</evidence>
<gene>
    <name evidence="2" type="ORF">GCM10009776_19630</name>
</gene>
<dbReference type="InterPro" id="IPR029058">
    <property type="entry name" value="AB_hydrolase_fold"/>
</dbReference>
<comment type="caution">
    <text evidence="2">The sequence shown here is derived from an EMBL/GenBank/DDBJ whole genome shotgun (WGS) entry which is preliminary data.</text>
</comment>
<dbReference type="Proteomes" id="UP001499933">
    <property type="component" value="Unassembled WGS sequence"/>
</dbReference>
<name>A0ABN2QSU7_9MICO</name>
<evidence type="ECO:0000259" key="1">
    <source>
        <dbReference type="Pfam" id="PF12146"/>
    </source>
</evidence>
<dbReference type="PANTHER" id="PTHR11614">
    <property type="entry name" value="PHOSPHOLIPASE-RELATED"/>
    <property type="match status" value="1"/>
</dbReference>
<dbReference type="Gene3D" id="3.40.50.1820">
    <property type="entry name" value="alpha/beta hydrolase"/>
    <property type="match status" value="1"/>
</dbReference>
<dbReference type="InterPro" id="IPR051044">
    <property type="entry name" value="MAG_DAG_Lipase"/>
</dbReference>
<keyword evidence="2" id="KW-0378">Hydrolase</keyword>
<dbReference type="EMBL" id="BAAAOG010000002">
    <property type="protein sequence ID" value="GAA1957457.1"/>
    <property type="molecule type" value="Genomic_DNA"/>
</dbReference>
<dbReference type="Pfam" id="PF12146">
    <property type="entry name" value="Hydrolase_4"/>
    <property type="match status" value="1"/>
</dbReference>
<organism evidence="2 3">
    <name type="scientific">Microbacterium deminutum</name>
    <dbReference type="NCBI Taxonomy" id="344164"/>
    <lineage>
        <taxon>Bacteria</taxon>
        <taxon>Bacillati</taxon>
        <taxon>Actinomycetota</taxon>
        <taxon>Actinomycetes</taxon>
        <taxon>Micrococcales</taxon>
        <taxon>Microbacteriaceae</taxon>
        <taxon>Microbacterium</taxon>
    </lineage>
</organism>
<evidence type="ECO:0000313" key="2">
    <source>
        <dbReference type="EMBL" id="GAA1957457.1"/>
    </source>
</evidence>
<protein>
    <submittedName>
        <fullName evidence="2">Alpha/beta hydrolase</fullName>
    </submittedName>
</protein>
<feature type="domain" description="Serine aminopeptidase S33" evidence="1">
    <location>
        <begin position="36"/>
        <end position="276"/>
    </location>
</feature>
<sequence length="297" mass="32188">MVVRSRSGDPKLNRMPEYTDAYGVAIVYDIHPAKTTPRAVVQLLHGVGEHAGRYSSLVEALATDGYSVYADDHRGHGRTGMGQHGGDRAKLGRLGPGGLPAAVAALWQFTQLIRTANPDLPLVLLGHSWGSFLAQMLVNEHPKAYDALVLSGSALRIPGSLNSGDLNAKWKQADAMGTEWLSSDLEVGKAFVDDPLTTMTPLAKLFGPIDTARIIGRPRKNLGRDIPALLMVGRDDPVGGPRSVHKLADAYRSRSGLTDVTTLVYPGARHEIFNETVQEDVRGDLLAWLDERFPARD</sequence>
<dbReference type="SUPFAM" id="SSF53474">
    <property type="entry name" value="alpha/beta-Hydrolases"/>
    <property type="match status" value="1"/>
</dbReference>
<dbReference type="GO" id="GO:0016787">
    <property type="term" value="F:hydrolase activity"/>
    <property type="evidence" value="ECO:0007669"/>
    <property type="project" value="UniProtKB-KW"/>
</dbReference>
<keyword evidence="3" id="KW-1185">Reference proteome</keyword>
<reference evidence="2 3" key="1">
    <citation type="journal article" date="2019" name="Int. J. Syst. Evol. Microbiol.">
        <title>The Global Catalogue of Microorganisms (GCM) 10K type strain sequencing project: providing services to taxonomists for standard genome sequencing and annotation.</title>
        <authorList>
            <consortium name="The Broad Institute Genomics Platform"/>
            <consortium name="The Broad Institute Genome Sequencing Center for Infectious Disease"/>
            <person name="Wu L."/>
            <person name="Ma J."/>
        </authorList>
    </citation>
    <scope>NUCLEOTIDE SEQUENCE [LARGE SCALE GENOMIC DNA]</scope>
    <source>
        <strain evidence="2 3">JCM 14901</strain>
    </source>
</reference>